<dbReference type="STRING" id="1128970.SAMN04487935_2134"/>
<dbReference type="RefSeq" id="WP_091395028.1">
    <property type="nucleotide sequence ID" value="NZ_BKAI01000011.1"/>
</dbReference>
<protein>
    <submittedName>
        <fullName evidence="2">HD domain-containing protein</fullName>
    </submittedName>
</protein>
<name>A0A1G8XZW2_9FLAO</name>
<accession>A0A1G8XZW2</accession>
<dbReference type="Gene3D" id="1.10.3210.10">
    <property type="entry name" value="Hypothetical protein af1432"/>
    <property type="match status" value="1"/>
</dbReference>
<dbReference type="Pfam" id="PF01966">
    <property type="entry name" value="HD"/>
    <property type="match status" value="1"/>
</dbReference>
<evidence type="ECO:0000259" key="1">
    <source>
        <dbReference type="SMART" id="SM00471"/>
    </source>
</evidence>
<dbReference type="InterPro" id="IPR006674">
    <property type="entry name" value="HD_domain"/>
</dbReference>
<dbReference type="CDD" id="cd00077">
    <property type="entry name" value="HDc"/>
    <property type="match status" value="1"/>
</dbReference>
<dbReference type="SUPFAM" id="SSF109604">
    <property type="entry name" value="HD-domain/PDEase-like"/>
    <property type="match status" value="1"/>
</dbReference>
<feature type="domain" description="HD/PDEase" evidence="1">
    <location>
        <begin position="22"/>
        <end position="135"/>
    </location>
</feature>
<gene>
    <name evidence="2" type="ORF">SAMN04487935_2134</name>
</gene>
<reference evidence="2 3" key="1">
    <citation type="submission" date="2016-10" db="EMBL/GenBank/DDBJ databases">
        <authorList>
            <person name="de Groot N.N."/>
        </authorList>
    </citation>
    <scope>NUCLEOTIDE SEQUENCE [LARGE SCALE GENOMIC DNA]</scope>
    <source>
        <strain evidence="2 3">CGMCC 1.10076</strain>
    </source>
</reference>
<dbReference type="EMBL" id="FNEZ01000003">
    <property type="protein sequence ID" value="SDJ96073.1"/>
    <property type="molecule type" value="Genomic_DNA"/>
</dbReference>
<organism evidence="2 3">
    <name type="scientific">Flavobacterium noncentrifugens</name>
    <dbReference type="NCBI Taxonomy" id="1128970"/>
    <lineage>
        <taxon>Bacteria</taxon>
        <taxon>Pseudomonadati</taxon>
        <taxon>Bacteroidota</taxon>
        <taxon>Flavobacteriia</taxon>
        <taxon>Flavobacteriales</taxon>
        <taxon>Flavobacteriaceae</taxon>
        <taxon>Flavobacterium</taxon>
    </lineage>
</organism>
<sequence>MLQLPESQFILKMLKRDLAPDLYYHSIDHTMDVYDTSKFLAEKESVTTADTRLLLLAALYHDSGYLHQRENHEDISCNIVRATLPGFNYAEADIDTICGIIMATKLPQQPHSLLEQIICDADLDYLGRDDFFEIGNRLYRELQAAGIIANEIDWDALQVQFLQNHHYFTATAQSLRNEKKQSHLNQLLSNNKI</sequence>
<dbReference type="AlphaFoldDB" id="A0A1G8XZW2"/>
<keyword evidence="3" id="KW-1185">Reference proteome</keyword>
<evidence type="ECO:0000313" key="3">
    <source>
        <dbReference type="Proteomes" id="UP000199580"/>
    </source>
</evidence>
<evidence type="ECO:0000313" key="2">
    <source>
        <dbReference type="EMBL" id="SDJ96073.1"/>
    </source>
</evidence>
<dbReference type="OrthoDB" id="5728337at2"/>
<dbReference type="Proteomes" id="UP000199580">
    <property type="component" value="Unassembled WGS sequence"/>
</dbReference>
<dbReference type="InterPro" id="IPR003607">
    <property type="entry name" value="HD/PDEase_dom"/>
</dbReference>
<proteinExistence type="predicted"/>
<dbReference type="SMART" id="SM00471">
    <property type="entry name" value="HDc"/>
    <property type="match status" value="1"/>
</dbReference>